<evidence type="ECO:0000313" key="2">
    <source>
        <dbReference type="Proteomes" id="UP000242913"/>
    </source>
</evidence>
<accession>A0A238BMI4</accession>
<protein>
    <submittedName>
        <fullName evidence="1">Uncharacterized protein</fullName>
    </submittedName>
</protein>
<gene>
    <name evidence="1" type="ORF">X798_07201</name>
</gene>
<organism evidence="1 2">
    <name type="scientific">Onchocerca flexuosa</name>
    <dbReference type="NCBI Taxonomy" id="387005"/>
    <lineage>
        <taxon>Eukaryota</taxon>
        <taxon>Metazoa</taxon>
        <taxon>Ecdysozoa</taxon>
        <taxon>Nematoda</taxon>
        <taxon>Chromadorea</taxon>
        <taxon>Rhabditida</taxon>
        <taxon>Spirurina</taxon>
        <taxon>Spiruromorpha</taxon>
        <taxon>Filarioidea</taxon>
        <taxon>Onchocercidae</taxon>
        <taxon>Onchocerca</taxon>
    </lineage>
</organism>
<sequence length="87" mass="10469">MKKCRSAKFNVIMDHKNTSQETSKIVEKLESKIESIQKIFNNTRNRIEMESIRDRKLKITYKMVAEYPIDNDKVRMSPFARYVQKRL</sequence>
<proteinExistence type="predicted"/>
<evidence type="ECO:0000313" key="1">
    <source>
        <dbReference type="EMBL" id="OZC05825.1"/>
    </source>
</evidence>
<dbReference type="EMBL" id="KZ270392">
    <property type="protein sequence ID" value="OZC05825.1"/>
    <property type="molecule type" value="Genomic_DNA"/>
</dbReference>
<name>A0A238BMI4_9BILA</name>
<dbReference type="AlphaFoldDB" id="A0A238BMI4"/>
<dbReference type="Proteomes" id="UP000242913">
    <property type="component" value="Unassembled WGS sequence"/>
</dbReference>
<keyword evidence="2" id="KW-1185">Reference proteome</keyword>
<reference evidence="1 2" key="1">
    <citation type="submission" date="2015-12" db="EMBL/GenBank/DDBJ databases">
        <title>Draft genome of the nematode, Onchocerca flexuosa.</title>
        <authorList>
            <person name="Mitreva M."/>
        </authorList>
    </citation>
    <scope>NUCLEOTIDE SEQUENCE [LARGE SCALE GENOMIC DNA]</scope>
    <source>
        <strain evidence="1">Red Deer</strain>
    </source>
</reference>